<accession>A0A382SBZ4</accession>
<gene>
    <name evidence="1" type="ORF">METZ01_LOCUS360240</name>
</gene>
<dbReference type="AlphaFoldDB" id="A0A382SBZ4"/>
<evidence type="ECO:0000313" key="1">
    <source>
        <dbReference type="EMBL" id="SVD07386.1"/>
    </source>
</evidence>
<name>A0A382SBZ4_9ZZZZ</name>
<reference evidence="1" key="1">
    <citation type="submission" date="2018-05" db="EMBL/GenBank/DDBJ databases">
        <authorList>
            <person name="Lanie J.A."/>
            <person name="Ng W.-L."/>
            <person name="Kazmierczak K.M."/>
            <person name="Andrzejewski T.M."/>
            <person name="Davidsen T.M."/>
            <person name="Wayne K.J."/>
            <person name="Tettelin H."/>
            <person name="Glass J.I."/>
            <person name="Rusch D."/>
            <person name="Podicherti R."/>
            <person name="Tsui H.-C.T."/>
            <person name="Winkler M.E."/>
        </authorList>
    </citation>
    <scope>NUCLEOTIDE SEQUENCE</scope>
</reference>
<feature type="non-terminal residue" evidence="1">
    <location>
        <position position="123"/>
    </location>
</feature>
<protein>
    <submittedName>
        <fullName evidence="1">Uncharacterized protein</fullName>
    </submittedName>
</protein>
<organism evidence="1">
    <name type="scientific">marine metagenome</name>
    <dbReference type="NCBI Taxonomy" id="408172"/>
    <lineage>
        <taxon>unclassified sequences</taxon>
        <taxon>metagenomes</taxon>
        <taxon>ecological metagenomes</taxon>
    </lineage>
</organism>
<sequence>MKYVKLADLNVSTELKDALFDYENTMIASYNRFTTRFNERTKGETRSRYANGIRYTKGPKYLRVINYSDEGQTTVHSFINLKNSNFEFGDVLMSKGWKSPALNKARGNIFNNYRISWTGADYL</sequence>
<proteinExistence type="predicted"/>
<dbReference type="EMBL" id="UINC01127939">
    <property type="protein sequence ID" value="SVD07386.1"/>
    <property type="molecule type" value="Genomic_DNA"/>
</dbReference>